<feature type="region of interest" description="Disordered" evidence="1">
    <location>
        <begin position="71"/>
        <end position="112"/>
    </location>
</feature>
<reference evidence="2" key="1">
    <citation type="journal article" date="2004" name="Nature">
        <title>Community structure and metabolism through reconstruction of microbial genomes from the environment.</title>
        <authorList>
            <person name="Tyson G.W."/>
            <person name="Chapman J."/>
            <person name="Hugenholtz P."/>
            <person name="Allen E.E."/>
            <person name="Ram R.J."/>
            <person name="Richardson P.M."/>
            <person name="Solovyev V.V."/>
            <person name="Rubin E.M."/>
            <person name="Rokhsar D.S."/>
            <person name="Banfield J.F."/>
        </authorList>
    </citation>
    <scope>NUCLEOTIDE SEQUENCE [LARGE SCALE GENOMIC DNA]</scope>
</reference>
<evidence type="ECO:0000256" key="1">
    <source>
        <dbReference type="SAM" id="MobiDB-lite"/>
    </source>
</evidence>
<evidence type="ECO:0000313" key="2">
    <source>
        <dbReference type="EMBL" id="EDZ38148.1"/>
    </source>
</evidence>
<gene>
    <name evidence="2" type="ORF">CGL2_11390088</name>
</gene>
<proteinExistence type="predicted"/>
<dbReference type="AlphaFoldDB" id="B6ARQ2"/>
<accession>B6ARQ2</accession>
<name>B6ARQ2_9BACT</name>
<sequence length="112" mass="12264">MSSGPGGGERTSPANRRAETGPDGGWRGGAVERERLTGKSFSILLQKRVFQSLFLPEEDRGEHVRGRFIPGRTVGFRQPSPVKPVMDQQSINKGNKSKKRDATSHPLYCGGK</sequence>
<dbReference type="EMBL" id="DS995262">
    <property type="protein sequence ID" value="EDZ38148.1"/>
    <property type="molecule type" value="Genomic_DNA"/>
</dbReference>
<reference evidence="2" key="2">
    <citation type="journal article" date="2008" name="PLoS Biol.">
        <title>Population genomic analysis of strain variation in Leptospirillum group II bacteria involved in acid mine drainage formation.</title>
        <authorList>
            <person name="Simmons S.L."/>
            <person name="Dibartolo G."/>
            <person name="Denef V.J."/>
            <person name="Goltsman D.S."/>
            <person name="Thelen M.P."/>
            <person name="Banfield J.F."/>
        </authorList>
    </citation>
    <scope>NUCLEOTIDE SEQUENCE [LARGE SCALE GENOMIC DNA]</scope>
</reference>
<feature type="region of interest" description="Disordered" evidence="1">
    <location>
        <begin position="1"/>
        <end position="31"/>
    </location>
</feature>
<protein>
    <submittedName>
        <fullName evidence="2">Uncharacterized protein</fullName>
    </submittedName>
</protein>
<organism evidence="2">
    <name type="scientific">Leptospirillum sp. Group II '5-way CG'</name>
    <dbReference type="NCBI Taxonomy" id="419541"/>
    <lineage>
        <taxon>Bacteria</taxon>
        <taxon>Pseudomonadati</taxon>
        <taxon>Nitrospirota</taxon>
        <taxon>Nitrospiria</taxon>
        <taxon>Nitrospirales</taxon>
        <taxon>Nitrospiraceae</taxon>
        <taxon>Leptospirillum</taxon>
    </lineage>
</organism>